<dbReference type="Proteomes" id="UP000236290">
    <property type="component" value="Unassembled WGS sequence"/>
</dbReference>
<dbReference type="OrthoDB" id="5304511at2759"/>
<proteinExistence type="predicted"/>
<evidence type="ECO:0000313" key="2">
    <source>
        <dbReference type="Proteomes" id="UP000236290"/>
    </source>
</evidence>
<evidence type="ECO:0000313" key="1">
    <source>
        <dbReference type="EMBL" id="PNP54435.1"/>
    </source>
</evidence>
<dbReference type="AlphaFoldDB" id="A0A2K0U9H5"/>
<reference evidence="1 2" key="1">
    <citation type="submission" date="2017-02" db="EMBL/GenBank/DDBJ databases">
        <title>Genomes of Trichoderma spp. with biocontrol activity.</title>
        <authorList>
            <person name="Gardiner D."/>
            <person name="Kazan K."/>
            <person name="Vos C."/>
            <person name="Harvey P."/>
        </authorList>
    </citation>
    <scope>NUCLEOTIDE SEQUENCE [LARGE SCALE GENOMIC DNA]</scope>
    <source>
        <strain evidence="1 2">Tr1</strain>
    </source>
</reference>
<dbReference type="EMBL" id="MTYI01000059">
    <property type="protein sequence ID" value="PNP54435.1"/>
    <property type="molecule type" value="Genomic_DNA"/>
</dbReference>
<comment type="caution">
    <text evidence="1">The sequence shown here is derived from an EMBL/GenBank/DDBJ whole genome shotgun (WGS) entry which is preliminary data.</text>
</comment>
<organism evidence="1 2">
    <name type="scientific">Trichoderma harzianum</name>
    <name type="common">Hypocrea lixii</name>
    <dbReference type="NCBI Taxonomy" id="5544"/>
    <lineage>
        <taxon>Eukaryota</taxon>
        <taxon>Fungi</taxon>
        <taxon>Dikarya</taxon>
        <taxon>Ascomycota</taxon>
        <taxon>Pezizomycotina</taxon>
        <taxon>Sordariomycetes</taxon>
        <taxon>Hypocreomycetidae</taxon>
        <taxon>Hypocreales</taxon>
        <taxon>Hypocreaceae</taxon>
        <taxon>Trichoderma</taxon>
    </lineage>
</organism>
<name>A0A2K0U9H5_TRIHA</name>
<sequence>MSTAVHLHELPPELLRLILTSFDSLPDLYSFIMASPECFRIYRITPELILSSVLRRAIHPDALHHALAVAHADPREFMNPEEEDRLWQYLDRYFQRDPALFEFPKKMNDIISLAKLNNMVSRLANDYTRRTLHALYATEKTEQDPHHRAAPFSCHAACQNGLSATEQARIQRAFFRYELYSRCFLANPRLPDESIFAADDQFKHFIQQMAPWEVEELSCLHEYFWVQVSRVFSEVEEEVVLKVLDAQTTTASATRASQPRQAEIHGRLSTSTIDDEDGMCLFKGSNIRGLELFSKYDRHALPEILRHLISLGLPFIRSLLFTQGQRRRDLIRRHYYGEREFLPHAIYEDPNPPQTPNNPENISDNDISHVNLGYLLFRPPSVEALLSAMGIAKYWPLRRLGYVFWDIERVRDPEVNERLRNARDCDPDVAKKSFREFIRPSAEVRLKGMKLPRTLMEEIYNDYTVFFADPILHSDSDLEFTDSEEDSEEDSE</sequence>
<protein>
    <submittedName>
        <fullName evidence="1">Uncharacterized protein</fullName>
    </submittedName>
</protein>
<gene>
    <name evidence="1" type="ORF">THARTR1_04992</name>
</gene>
<accession>A0A2K0U9H5</accession>